<reference evidence="3 4" key="1">
    <citation type="submission" date="2018-12" db="EMBL/GenBank/DDBJ databases">
        <authorList>
            <person name="Li F."/>
        </authorList>
    </citation>
    <scope>NUCLEOTIDE SEQUENCE [LARGE SCALE GENOMIC DNA]</scope>
    <source>
        <strain evidence="3 4">EGI 6500705</strain>
    </source>
</reference>
<feature type="compositionally biased region" description="Polar residues" evidence="1">
    <location>
        <begin position="401"/>
        <end position="412"/>
    </location>
</feature>
<feature type="compositionally biased region" description="Basic and acidic residues" evidence="1">
    <location>
        <begin position="413"/>
        <end position="430"/>
    </location>
</feature>
<dbReference type="Proteomes" id="UP000274909">
    <property type="component" value="Unassembled WGS sequence"/>
</dbReference>
<accession>A0A433JRI8</accession>
<dbReference type="AlphaFoldDB" id="A0A433JRI8"/>
<evidence type="ECO:0000259" key="2">
    <source>
        <dbReference type="Pfam" id="PF01636"/>
    </source>
</evidence>
<evidence type="ECO:0000313" key="4">
    <source>
        <dbReference type="Proteomes" id="UP000274909"/>
    </source>
</evidence>
<evidence type="ECO:0000313" key="3">
    <source>
        <dbReference type="EMBL" id="RUQ99262.1"/>
    </source>
</evidence>
<organism evidence="3 4">
    <name type="scientific">Labedella endophytica</name>
    <dbReference type="NCBI Taxonomy" id="1523160"/>
    <lineage>
        <taxon>Bacteria</taxon>
        <taxon>Bacillati</taxon>
        <taxon>Actinomycetota</taxon>
        <taxon>Actinomycetes</taxon>
        <taxon>Micrococcales</taxon>
        <taxon>Microbacteriaceae</taxon>
        <taxon>Labedella</taxon>
    </lineage>
</organism>
<feature type="compositionally biased region" description="Polar residues" evidence="1">
    <location>
        <begin position="450"/>
        <end position="460"/>
    </location>
</feature>
<evidence type="ECO:0000256" key="1">
    <source>
        <dbReference type="SAM" id="MobiDB-lite"/>
    </source>
</evidence>
<dbReference type="Pfam" id="PF01636">
    <property type="entry name" value="APH"/>
    <property type="match status" value="1"/>
</dbReference>
<comment type="caution">
    <text evidence="3">The sequence shown here is derived from an EMBL/GenBank/DDBJ whole genome shotgun (WGS) entry which is preliminary data.</text>
</comment>
<feature type="region of interest" description="Disordered" evidence="1">
    <location>
        <begin position="330"/>
        <end position="460"/>
    </location>
</feature>
<proteinExistence type="predicted"/>
<dbReference type="EMBL" id="RZGZ01000003">
    <property type="protein sequence ID" value="RUQ99262.1"/>
    <property type="molecule type" value="Genomic_DNA"/>
</dbReference>
<feature type="compositionally biased region" description="Basic and acidic residues" evidence="1">
    <location>
        <begin position="330"/>
        <end position="342"/>
    </location>
</feature>
<keyword evidence="3" id="KW-0808">Transferase</keyword>
<dbReference type="GO" id="GO:0016740">
    <property type="term" value="F:transferase activity"/>
    <property type="evidence" value="ECO:0007669"/>
    <property type="project" value="UniProtKB-KW"/>
</dbReference>
<dbReference type="RefSeq" id="WP_127050823.1">
    <property type="nucleotide sequence ID" value="NZ_RZGZ01000003.1"/>
</dbReference>
<dbReference type="SUPFAM" id="SSF56112">
    <property type="entry name" value="Protein kinase-like (PK-like)"/>
    <property type="match status" value="1"/>
</dbReference>
<dbReference type="Gene3D" id="3.90.1200.10">
    <property type="match status" value="1"/>
</dbReference>
<protein>
    <submittedName>
        <fullName evidence="3">Macrolide 2'-phosphotransferase</fullName>
    </submittedName>
</protein>
<dbReference type="InterPro" id="IPR011009">
    <property type="entry name" value="Kinase-like_dom_sf"/>
</dbReference>
<dbReference type="InterPro" id="IPR002575">
    <property type="entry name" value="Aminoglycoside_PTrfase"/>
</dbReference>
<dbReference type="OrthoDB" id="3239865at2"/>
<keyword evidence="4" id="KW-1185">Reference proteome</keyword>
<feature type="compositionally biased region" description="Basic and acidic residues" evidence="1">
    <location>
        <begin position="353"/>
        <end position="379"/>
    </location>
</feature>
<gene>
    <name evidence="3" type="ORF">ELQ94_13245</name>
</gene>
<feature type="domain" description="Aminoglycoside phosphotransferase" evidence="2">
    <location>
        <begin position="35"/>
        <end position="254"/>
    </location>
</feature>
<sequence length="460" mass="48068">MARSHLTLAALATSAVPGLTVVGSGPLGLGATGDFDSALLRTAAGDEVVVRVPTSQRAETEQARELIALAALTDGIRSRLPFTVPLVLGQTPAGDTRAVVSSYLAGFQVSADSLPAGDGVATSIGGSIAALHSLPGSFVGDVGLSAQSAEESRAEASSVVDRAMATRLLPAAVGTRWTDAIGDDALWQFNPTVVNGTVSAESFVIADHEVGQIVVGMIGWSGLRLSDPAHDLHWLSGAGEAADSVFAAYTAASSRAPDSRIRVRAMLYAELELARWLLHGKDVHDQSIVEDAVSLLDGLVEHVLGDVMHPLSQQTGPVLSVDDVETLLERTPRAGLASRRDGASSGTGMETDSYDRSELENVVEGRGHGDDESFGHDETATGPIDIPSDHPRSGDDVDGTTPEQGDGSNRPSLSDDERARRTRASSRETVEFDPVAWAVDRIRAADEDTSSQTDTSGPPR</sequence>
<name>A0A433JRI8_9MICO</name>